<dbReference type="Gene3D" id="3.30.730.10">
    <property type="entry name" value="AP2/ERF domain"/>
    <property type="match status" value="1"/>
</dbReference>
<evidence type="ECO:0000313" key="6">
    <source>
        <dbReference type="Proteomes" id="UP000253594"/>
    </source>
</evidence>
<dbReference type="PROSITE" id="PS51032">
    <property type="entry name" value="AP2_ERF"/>
    <property type="match status" value="1"/>
</dbReference>
<sequence length="72" mass="8356">MYNRQEQNHQNLRRARADNGTGILGVSFQDGRYRAQIQVRGKKHWLGQFNNPQDASAAYIEAKRKLHEFGTL</sequence>
<evidence type="ECO:0000256" key="1">
    <source>
        <dbReference type="ARBA" id="ARBA00023015"/>
    </source>
</evidence>
<accession>A0A367LUL5</accession>
<name>A0A367LUL5_PSEAI</name>
<dbReference type="EMBL" id="QORE01003655">
    <property type="protein sequence ID" value="RCI68058.1"/>
    <property type="molecule type" value="Genomic_DNA"/>
</dbReference>
<dbReference type="GO" id="GO:0003677">
    <property type="term" value="F:DNA binding"/>
    <property type="evidence" value="ECO:0007669"/>
    <property type="project" value="UniProtKB-KW"/>
</dbReference>
<keyword evidence="1" id="KW-0805">Transcription regulation</keyword>
<organism evidence="5 6">
    <name type="scientific">Pseudomonas aeruginosa</name>
    <dbReference type="NCBI Taxonomy" id="287"/>
    <lineage>
        <taxon>Bacteria</taxon>
        <taxon>Pseudomonadati</taxon>
        <taxon>Pseudomonadota</taxon>
        <taxon>Gammaproteobacteria</taxon>
        <taxon>Pseudomonadales</taxon>
        <taxon>Pseudomonadaceae</taxon>
        <taxon>Pseudomonas</taxon>
    </lineage>
</organism>
<proteinExistence type="predicted"/>
<feature type="domain" description="AP2/ERF" evidence="4">
    <location>
        <begin position="8"/>
        <end position="72"/>
    </location>
</feature>
<reference evidence="5 6" key="1">
    <citation type="submission" date="2018-07" db="EMBL/GenBank/DDBJ databases">
        <title>Mechanisms of high-level aminoglycoside resistance among Gram-negative pathogens in Brazil.</title>
        <authorList>
            <person name="Ballaben A.S."/>
            <person name="Darini A.L.C."/>
            <person name="Doi Y."/>
        </authorList>
    </citation>
    <scope>NUCLEOTIDE SEQUENCE [LARGE SCALE GENOMIC DNA]</scope>
    <source>
        <strain evidence="5 6">B2-305</strain>
    </source>
</reference>
<comment type="caution">
    <text evidence="5">The sequence shown here is derived from an EMBL/GenBank/DDBJ whole genome shotgun (WGS) entry which is preliminary data.</text>
</comment>
<evidence type="ECO:0000256" key="3">
    <source>
        <dbReference type="ARBA" id="ARBA00023163"/>
    </source>
</evidence>
<protein>
    <recommendedName>
        <fullName evidence="4">AP2/ERF domain-containing protein</fullName>
    </recommendedName>
</protein>
<evidence type="ECO:0000259" key="4">
    <source>
        <dbReference type="PROSITE" id="PS51032"/>
    </source>
</evidence>
<dbReference type="Proteomes" id="UP000253594">
    <property type="component" value="Unassembled WGS sequence"/>
</dbReference>
<gene>
    <name evidence="5" type="ORF">DT376_42840</name>
</gene>
<evidence type="ECO:0000256" key="2">
    <source>
        <dbReference type="ARBA" id="ARBA00023125"/>
    </source>
</evidence>
<evidence type="ECO:0000313" key="5">
    <source>
        <dbReference type="EMBL" id="RCI68058.1"/>
    </source>
</evidence>
<dbReference type="SUPFAM" id="SSF54171">
    <property type="entry name" value="DNA-binding domain"/>
    <property type="match status" value="1"/>
</dbReference>
<dbReference type="InterPro" id="IPR001471">
    <property type="entry name" value="AP2/ERF_dom"/>
</dbReference>
<dbReference type="AlphaFoldDB" id="A0A367LUL5"/>
<dbReference type="GO" id="GO:0003700">
    <property type="term" value="F:DNA-binding transcription factor activity"/>
    <property type="evidence" value="ECO:0007669"/>
    <property type="project" value="InterPro"/>
</dbReference>
<keyword evidence="3" id="KW-0804">Transcription</keyword>
<dbReference type="InterPro" id="IPR016177">
    <property type="entry name" value="DNA-bd_dom_sf"/>
</dbReference>
<dbReference type="InterPro" id="IPR036955">
    <property type="entry name" value="AP2/ERF_dom_sf"/>
</dbReference>
<keyword evidence="2" id="KW-0238">DNA-binding</keyword>